<dbReference type="Gene3D" id="3.40.50.2300">
    <property type="match status" value="1"/>
</dbReference>
<sequence length="145" mass="15966">MTPITFPAMTYGLGPRKYHMTEYSLCRTSPKTTNIRTIPMSSTDFFHVNASSAALVLMDISMPVMDGFESSRRIRELEKELKSKAPVKIAALPGVGLRDTEREAIGSGMDLFMTKSVHLESLVPLIKECGLMTRDLARKPGKGTG</sequence>
<gene>
    <name evidence="4" type="ORF">NUU61_006938</name>
</gene>
<dbReference type="Proteomes" id="UP001141434">
    <property type="component" value="Unassembled WGS sequence"/>
</dbReference>
<dbReference type="PROSITE" id="PS50110">
    <property type="entry name" value="RESPONSE_REGULATORY"/>
    <property type="match status" value="1"/>
</dbReference>
<dbReference type="CDD" id="cd17546">
    <property type="entry name" value="REC_hyHK_CKI1_RcsC-like"/>
    <property type="match status" value="1"/>
</dbReference>
<dbReference type="Pfam" id="PF00072">
    <property type="entry name" value="Response_reg"/>
    <property type="match status" value="1"/>
</dbReference>
<name>A0A9W9K3S8_9EURO</name>
<dbReference type="InterPro" id="IPR011006">
    <property type="entry name" value="CheY-like_superfamily"/>
</dbReference>
<dbReference type="GO" id="GO:0000160">
    <property type="term" value="P:phosphorelay signal transduction system"/>
    <property type="evidence" value="ECO:0007669"/>
    <property type="project" value="InterPro"/>
</dbReference>
<dbReference type="RefSeq" id="XP_056510265.1">
    <property type="nucleotide sequence ID" value="XM_056657465.1"/>
</dbReference>
<evidence type="ECO:0000313" key="4">
    <source>
        <dbReference type="EMBL" id="KAJ5092068.1"/>
    </source>
</evidence>
<reference evidence="4" key="2">
    <citation type="journal article" date="2023" name="IMA Fungus">
        <title>Comparative genomic study of the Penicillium genus elucidates a diverse pangenome and 15 lateral gene transfer events.</title>
        <authorList>
            <person name="Petersen C."/>
            <person name="Sorensen T."/>
            <person name="Nielsen M.R."/>
            <person name="Sondergaard T.E."/>
            <person name="Sorensen J.L."/>
            <person name="Fitzpatrick D.A."/>
            <person name="Frisvad J.C."/>
            <person name="Nielsen K.L."/>
        </authorList>
    </citation>
    <scope>NUCLEOTIDE SEQUENCE</scope>
    <source>
        <strain evidence="4">IBT 34128</strain>
    </source>
</reference>
<organism evidence="4 5">
    <name type="scientific">Penicillium alfredii</name>
    <dbReference type="NCBI Taxonomy" id="1506179"/>
    <lineage>
        <taxon>Eukaryota</taxon>
        <taxon>Fungi</taxon>
        <taxon>Dikarya</taxon>
        <taxon>Ascomycota</taxon>
        <taxon>Pezizomycotina</taxon>
        <taxon>Eurotiomycetes</taxon>
        <taxon>Eurotiomycetidae</taxon>
        <taxon>Eurotiales</taxon>
        <taxon>Aspergillaceae</taxon>
        <taxon>Penicillium</taxon>
    </lineage>
</organism>
<dbReference type="PANTHER" id="PTHR43719:SF28">
    <property type="entry name" value="PEROXIDE STRESS-ACTIVATED HISTIDINE KINASE MAK1-RELATED"/>
    <property type="match status" value="1"/>
</dbReference>
<accession>A0A9W9K3S8</accession>
<dbReference type="GeneID" id="81396634"/>
<dbReference type="OrthoDB" id="60033at2759"/>
<dbReference type="PANTHER" id="PTHR43719">
    <property type="entry name" value="TWO-COMPONENT HISTIDINE KINASE"/>
    <property type="match status" value="1"/>
</dbReference>
<evidence type="ECO:0000259" key="3">
    <source>
        <dbReference type="PROSITE" id="PS50110"/>
    </source>
</evidence>
<dbReference type="EMBL" id="JAPMSZ010000009">
    <property type="protein sequence ID" value="KAJ5092068.1"/>
    <property type="molecule type" value="Genomic_DNA"/>
</dbReference>
<dbReference type="InterPro" id="IPR050956">
    <property type="entry name" value="2C_system_His_kinase"/>
</dbReference>
<keyword evidence="5" id="KW-1185">Reference proteome</keyword>
<proteinExistence type="predicted"/>
<dbReference type="AlphaFoldDB" id="A0A9W9K3S8"/>
<evidence type="ECO:0000313" key="5">
    <source>
        <dbReference type="Proteomes" id="UP001141434"/>
    </source>
</evidence>
<reference evidence="4" key="1">
    <citation type="submission" date="2022-11" db="EMBL/GenBank/DDBJ databases">
        <authorList>
            <person name="Petersen C."/>
        </authorList>
    </citation>
    <scope>NUCLEOTIDE SEQUENCE</scope>
    <source>
        <strain evidence="4">IBT 34128</strain>
    </source>
</reference>
<feature type="domain" description="Response regulatory" evidence="3">
    <location>
        <begin position="1"/>
        <end position="130"/>
    </location>
</feature>
<comment type="caution">
    <text evidence="4">The sequence shown here is derived from an EMBL/GenBank/DDBJ whole genome shotgun (WGS) entry which is preliminary data.</text>
</comment>
<keyword evidence="1 2" id="KW-0597">Phosphoprotein</keyword>
<protein>
    <recommendedName>
        <fullName evidence="3">Response regulatory domain-containing protein</fullName>
    </recommendedName>
</protein>
<dbReference type="InterPro" id="IPR001789">
    <property type="entry name" value="Sig_transdc_resp-reg_receiver"/>
</dbReference>
<feature type="modified residue" description="4-aspartylphosphate" evidence="2">
    <location>
        <position position="59"/>
    </location>
</feature>
<dbReference type="SUPFAM" id="SSF52172">
    <property type="entry name" value="CheY-like"/>
    <property type="match status" value="1"/>
</dbReference>
<evidence type="ECO:0000256" key="2">
    <source>
        <dbReference type="PROSITE-ProRule" id="PRU00169"/>
    </source>
</evidence>
<evidence type="ECO:0000256" key="1">
    <source>
        <dbReference type="ARBA" id="ARBA00022553"/>
    </source>
</evidence>